<dbReference type="GO" id="GO:0005524">
    <property type="term" value="F:ATP binding"/>
    <property type="evidence" value="ECO:0007669"/>
    <property type="project" value="InterPro"/>
</dbReference>
<sequence>MFKSVFKTGIRGIYNVSDNAAFSTDMWAIYPAKHKQTGKMVSVFIFEKPRFEAQVHRLCNQTANTRNPRQIVGEYYEQIRIEISQLTKLKHPQILTVLEVMEETKLKFLFVTEPVTANLATLDLQKETLLSIQKGLLEISKGLQFLHSHCSIIHMNIQPSSVFVNTQGDWKLAGFKFLQNLNELSPLDRENFYIMNSSSVVETANHNLNYTAPELILDSAGVRLGTANDMWALGMLIYYLYNKGDCMINCFEVNSLSDFKAEFRKFELKFYNHRPSELKYMFKEVPESLWTIMTQLLARYPNDRILIDQFIDSDFFDGSLIKMMWFIDEFTTKTMGEKIVFLDGLLGHSDLLPQLPSTFRNSKLLPLLVDAIKSEIGLLPLKKLDLETDAFLSKSLLLVFAIGGLLSNLSFQDRIYDGLLSTTKTKKTESPFLKLFQISVKIRLAIISNTDLFLKKLTQKQVIELLKEVPTLCVTISRNDIDQQADQIKLQDTYLSNLSLVVELFDFPYIKNTLLPLICQVFKTTTILSTKIQTIKTFDMLVAKKIIDKVIVNEQLLPVLENLKSRDKRIVGAVIGFFVRLSASQHIALDLETMVEKILGQCLRLIFGCSDCSKSEFKELLESLKKIEDVALDEKLKTLSDVARDPANEDFSTLLNSALVRQKPEEPSIKAPVLQPTSAVVTENSISPQTHVTSRAKPLTLTSSRQNLGLRFGATSTTSGTQKGHKVSSLRPGLELRKSSDITPAVQKGLANKLTSDQGTSLDWSSAETSYKSAHTSMNSAILQPQNTLGTLTRSAGPSWAPLTSSPGQSLAKLPPGFSSNILTPNSTGPEQAPPKTRTTSGEDLLDFL</sequence>
<dbReference type="PROSITE" id="PS50011">
    <property type="entry name" value="PROTEIN_KINASE_DOM"/>
    <property type="match status" value="1"/>
</dbReference>
<dbReference type="Proteomes" id="UP000292447">
    <property type="component" value="Chromosome VI"/>
</dbReference>
<feature type="region of interest" description="Disordered" evidence="1">
    <location>
        <begin position="712"/>
        <end position="742"/>
    </location>
</feature>
<dbReference type="PANTHER" id="PTHR12984">
    <property type="entry name" value="SCY1-RELATED S/T PROTEIN KINASE-LIKE"/>
    <property type="match status" value="1"/>
</dbReference>
<dbReference type="InterPro" id="IPR011989">
    <property type="entry name" value="ARM-like"/>
</dbReference>
<keyword evidence="4" id="KW-1185">Reference proteome</keyword>
<dbReference type="InterPro" id="IPR011009">
    <property type="entry name" value="Kinase-like_dom_sf"/>
</dbReference>
<dbReference type="Gene3D" id="1.25.10.10">
    <property type="entry name" value="Leucine-rich Repeat Variant"/>
    <property type="match status" value="1"/>
</dbReference>
<dbReference type="AlphaFoldDB" id="A0A4P6XSN2"/>
<dbReference type="InterPro" id="IPR000719">
    <property type="entry name" value="Prot_kinase_dom"/>
</dbReference>
<dbReference type="InterPro" id="IPR051177">
    <property type="entry name" value="CIK-Related_Protein"/>
</dbReference>
<dbReference type="GO" id="GO:0004672">
    <property type="term" value="F:protein kinase activity"/>
    <property type="evidence" value="ECO:0007669"/>
    <property type="project" value="InterPro"/>
</dbReference>
<dbReference type="SUPFAM" id="SSF56112">
    <property type="entry name" value="Protein kinase-like (PK-like)"/>
    <property type="match status" value="1"/>
</dbReference>
<dbReference type="CDD" id="cd14011">
    <property type="entry name" value="PK_SCY1_like"/>
    <property type="match status" value="1"/>
</dbReference>
<feature type="compositionally biased region" description="Polar residues" evidence="1">
    <location>
        <begin position="818"/>
        <end position="830"/>
    </location>
</feature>
<proteinExistence type="predicted"/>
<evidence type="ECO:0000256" key="1">
    <source>
        <dbReference type="SAM" id="MobiDB-lite"/>
    </source>
</evidence>
<organism evidence="3 4">
    <name type="scientific">Metschnikowia aff. pulcherrima</name>
    <dbReference type="NCBI Taxonomy" id="2163413"/>
    <lineage>
        <taxon>Eukaryota</taxon>
        <taxon>Fungi</taxon>
        <taxon>Dikarya</taxon>
        <taxon>Ascomycota</taxon>
        <taxon>Saccharomycotina</taxon>
        <taxon>Pichiomycetes</taxon>
        <taxon>Metschnikowiaceae</taxon>
        <taxon>Metschnikowia</taxon>
    </lineage>
</organism>
<dbReference type="EMBL" id="CP034461">
    <property type="protein sequence ID" value="QBM90582.1"/>
    <property type="molecule type" value="Genomic_DNA"/>
</dbReference>
<reference evidence="4" key="1">
    <citation type="submission" date="2019-03" db="EMBL/GenBank/DDBJ databases">
        <title>Snf2 controls pulcherriminic acid biosynthesis and connects pigmentation and antifungal activity of the yeast Metschnikowia pulcherrima.</title>
        <authorList>
            <person name="Gore-Lloyd D."/>
            <person name="Sumann I."/>
            <person name="Brachmann A.O."/>
            <person name="Schneeberger K."/>
            <person name="Ortiz-Merino R.A."/>
            <person name="Moreno-Beltran M."/>
            <person name="Schlaefli M."/>
            <person name="Kirner P."/>
            <person name="Santos Kron A."/>
            <person name="Wolfe K.H."/>
            <person name="Piel J."/>
            <person name="Ahrens C.H."/>
            <person name="Henk D."/>
            <person name="Freimoser F.M."/>
        </authorList>
    </citation>
    <scope>NUCLEOTIDE SEQUENCE [LARGE SCALE GENOMIC DNA]</scope>
    <source>
        <strain evidence="4">APC 1.2</strain>
    </source>
</reference>
<gene>
    <name evidence="3" type="primary">MPUL0F01630</name>
    <name evidence="3" type="ORF">METSCH_F01630</name>
</gene>
<evidence type="ECO:0000259" key="2">
    <source>
        <dbReference type="PROSITE" id="PS50011"/>
    </source>
</evidence>
<protein>
    <submittedName>
        <fullName evidence="3">SCY1-like protein 2</fullName>
    </submittedName>
</protein>
<name>A0A4P6XSN2_9ASCO</name>
<dbReference type="Gene3D" id="3.30.200.20">
    <property type="entry name" value="Phosphorylase Kinase, domain 1"/>
    <property type="match status" value="1"/>
</dbReference>
<dbReference type="Pfam" id="PF00069">
    <property type="entry name" value="Pkinase"/>
    <property type="match status" value="1"/>
</dbReference>
<feature type="compositionally biased region" description="Polar residues" evidence="1">
    <location>
        <begin position="794"/>
        <end position="809"/>
    </location>
</feature>
<dbReference type="Gene3D" id="1.10.510.10">
    <property type="entry name" value="Transferase(Phosphotransferase) domain 1"/>
    <property type="match status" value="1"/>
</dbReference>
<feature type="domain" description="Protein kinase" evidence="2">
    <location>
        <begin position="1"/>
        <end position="316"/>
    </location>
</feature>
<dbReference type="PANTHER" id="PTHR12984:SF6">
    <property type="entry name" value="SCY1-LIKE PROTEIN 2"/>
    <property type="match status" value="1"/>
</dbReference>
<feature type="region of interest" description="Disordered" evidence="1">
    <location>
        <begin position="794"/>
        <end position="849"/>
    </location>
</feature>
<evidence type="ECO:0000313" key="4">
    <source>
        <dbReference type="Proteomes" id="UP000292447"/>
    </source>
</evidence>
<evidence type="ECO:0000313" key="3">
    <source>
        <dbReference type="EMBL" id="QBM90582.1"/>
    </source>
</evidence>
<dbReference type="SMART" id="SM00220">
    <property type="entry name" value="S_TKc"/>
    <property type="match status" value="1"/>
</dbReference>
<accession>A0A4P6XSN2</accession>